<dbReference type="GO" id="GO:0006310">
    <property type="term" value="P:DNA recombination"/>
    <property type="evidence" value="ECO:0007669"/>
    <property type="project" value="UniProtKB-KW"/>
</dbReference>
<organism evidence="6 7">
    <name type="scientific">Celeribacter halophilus</name>
    <dbReference type="NCBI Taxonomy" id="576117"/>
    <lineage>
        <taxon>Bacteria</taxon>
        <taxon>Pseudomonadati</taxon>
        <taxon>Pseudomonadota</taxon>
        <taxon>Alphaproteobacteria</taxon>
        <taxon>Rhodobacterales</taxon>
        <taxon>Roseobacteraceae</taxon>
        <taxon>Celeribacter</taxon>
    </lineage>
</organism>
<accession>A0AAW7XWH3</accession>
<dbReference type="PROSITE" id="PS51898">
    <property type="entry name" value="TYR_RECOMBINASE"/>
    <property type="match status" value="1"/>
</dbReference>
<keyword evidence="2" id="KW-0229">DNA integration</keyword>
<evidence type="ECO:0000256" key="4">
    <source>
        <dbReference type="ARBA" id="ARBA00023172"/>
    </source>
</evidence>
<dbReference type="EMBL" id="JAUOPJ010000020">
    <property type="protein sequence ID" value="MDO6458818.1"/>
    <property type="molecule type" value="Genomic_DNA"/>
</dbReference>
<evidence type="ECO:0000313" key="7">
    <source>
        <dbReference type="Proteomes" id="UP001169823"/>
    </source>
</evidence>
<feature type="domain" description="Tyr recombinase" evidence="5">
    <location>
        <begin position="204"/>
        <end position="376"/>
    </location>
</feature>
<dbReference type="Pfam" id="PF22022">
    <property type="entry name" value="Phage_int_M"/>
    <property type="match status" value="1"/>
</dbReference>
<comment type="similarity">
    <text evidence="1">Belongs to the 'phage' integrase family.</text>
</comment>
<dbReference type="InterPro" id="IPR011010">
    <property type="entry name" value="DNA_brk_join_enz"/>
</dbReference>
<reference evidence="6" key="1">
    <citation type="submission" date="2023-07" db="EMBL/GenBank/DDBJ databases">
        <title>Genome content predicts the carbon catabolic preferences of heterotrophic bacteria.</title>
        <authorList>
            <person name="Gralka M."/>
        </authorList>
    </citation>
    <scope>NUCLEOTIDE SEQUENCE</scope>
    <source>
        <strain evidence="6">I2M02</strain>
    </source>
</reference>
<sequence>MRATNRLSAKGIASAVAGKHPDGAGLWFHKRNDGGAQWFLRFTINGKRREMGLGAYPAVSLAEARRRAEDARSKVRDNIDPIREREKQRRQNARNLHLFEDIAKDAFEARKKSLKGNGVAGRWFSPLELHVLPKLGKLPIIEIDQVDLRNTLQAIWHEKPETARKALGRTSICMEHAAALGLDVDVQACAKARALLGKQSDKATHIAAMPWQDVPAFYASLQDPTITHLALRFLILTGMRSGAIRFLHENQLSDDIWTIPSEYMKGTIAQAESFRVPLSPEALRVIDAARPLARDGYLFPSVRKGVISDATMSRFMERRKMEARPHGFRTSLRVWVAETTDAPHEVAESLLAHNSASKVVRAYRRTDYLDQRRALLNKWADYISTSNGSVRKRRLKQHRKPRNPSSSL</sequence>
<comment type="caution">
    <text evidence="6">The sequence shown here is derived from an EMBL/GenBank/DDBJ whole genome shotgun (WGS) entry which is preliminary data.</text>
</comment>
<dbReference type="InterPro" id="IPR038488">
    <property type="entry name" value="Integrase_DNA-bd_sf"/>
</dbReference>
<gene>
    <name evidence="6" type="ORF">Q4494_17180</name>
</gene>
<evidence type="ECO:0000259" key="5">
    <source>
        <dbReference type="PROSITE" id="PS51898"/>
    </source>
</evidence>
<dbReference type="Gene3D" id="3.30.160.390">
    <property type="entry name" value="Integrase, DNA-binding domain"/>
    <property type="match status" value="1"/>
</dbReference>
<dbReference type="SUPFAM" id="SSF56349">
    <property type="entry name" value="DNA breaking-rejoining enzymes"/>
    <property type="match status" value="1"/>
</dbReference>
<keyword evidence="3 6" id="KW-0238">DNA-binding</keyword>
<keyword evidence="4" id="KW-0233">DNA recombination</keyword>
<dbReference type="Proteomes" id="UP001169823">
    <property type="component" value="Unassembled WGS sequence"/>
</dbReference>
<dbReference type="Pfam" id="PF13356">
    <property type="entry name" value="Arm-DNA-bind_3"/>
    <property type="match status" value="1"/>
</dbReference>
<dbReference type="Gene3D" id="1.10.443.10">
    <property type="entry name" value="Intergrase catalytic core"/>
    <property type="match status" value="1"/>
</dbReference>
<dbReference type="Pfam" id="PF00589">
    <property type="entry name" value="Phage_integrase"/>
    <property type="match status" value="1"/>
</dbReference>
<protein>
    <submittedName>
        <fullName evidence="6">Integrase arm-type DNA-binding domain-containing protein</fullName>
    </submittedName>
</protein>
<proteinExistence type="inferred from homology"/>
<evidence type="ECO:0000313" key="6">
    <source>
        <dbReference type="EMBL" id="MDO6458818.1"/>
    </source>
</evidence>
<dbReference type="InterPro" id="IPR025166">
    <property type="entry name" value="Integrase_DNA_bind_dom"/>
</dbReference>
<dbReference type="RefSeq" id="WP_303495110.1">
    <property type="nucleotide sequence ID" value="NZ_JAUOPJ010000020.1"/>
</dbReference>
<evidence type="ECO:0000256" key="3">
    <source>
        <dbReference type="ARBA" id="ARBA00023125"/>
    </source>
</evidence>
<dbReference type="InterPro" id="IPR013762">
    <property type="entry name" value="Integrase-like_cat_sf"/>
</dbReference>
<dbReference type="InterPro" id="IPR002104">
    <property type="entry name" value="Integrase_catalytic"/>
</dbReference>
<evidence type="ECO:0000256" key="2">
    <source>
        <dbReference type="ARBA" id="ARBA00022908"/>
    </source>
</evidence>
<dbReference type="InterPro" id="IPR050808">
    <property type="entry name" value="Phage_Integrase"/>
</dbReference>
<dbReference type="PANTHER" id="PTHR30629:SF2">
    <property type="entry name" value="PROPHAGE INTEGRASE INTS-RELATED"/>
    <property type="match status" value="1"/>
</dbReference>
<dbReference type="GO" id="GO:0015074">
    <property type="term" value="P:DNA integration"/>
    <property type="evidence" value="ECO:0007669"/>
    <property type="project" value="UniProtKB-KW"/>
</dbReference>
<dbReference type="PANTHER" id="PTHR30629">
    <property type="entry name" value="PROPHAGE INTEGRASE"/>
    <property type="match status" value="1"/>
</dbReference>
<dbReference type="GO" id="GO:0003677">
    <property type="term" value="F:DNA binding"/>
    <property type="evidence" value="ECO:0007669"/>
    <property type="project" value="UniProtKB-KW"/>
</dbReference>
<dbReference type="AlphaFoldDB" id="A0AAW7XWH3"/>
<name>A0AAW7XWH3_9RHOB</name>
<dbReference type="InterPro" id="IPR053876">
    <property type="entry name" value="Phage_int_M"/>
</dbReference>
<dbReference type="Gene3D" id="1.10.150.130">
    <property type="match status" value="1"/>
</dbReference>
<dbReference type="InterPro" id="IPR010998">
    <property type="entry name" value="Integrase_recombinase_N"/>
</dbReference>
<evidence type="ECO:0000256" key="1">
    <source>
        <dbReference type="ARBA" id="ARBA00008857"/>
    </source>
</evidence>
<dbReference type="CDD" id="cd00801">
    <property type="entry name" value="INT_P4_C"/>
    <property type="match status" value="1"/>
</dbReference>